<dbReference type="RefSeq" id="WP_149435547.1">
    <property type="nucleotide sequence ID" value="NZ_VTPX01000005.1"/>
</dbReference>
<gene>
    <name evidence="1" type="ORF">F0A16_11615</name>
</gene>
<dbReference type="EMBL" id="VTPX01000005">
    <property type="protein sequence ID" value="KAA0018347.1"/>
    <property type="molecule type" value="Genomic_DNA"/>
</dbReference>
<name>A0A640WEE9_9GAMM</name>
<keyword evidence="2" id="KW-1185">Reference proteome</keyword>
<reference evidence="1 2" key="1">
    <citation type="submission" date="2019-08" db="EMBL/GenBank/DDBJ databases">
        <title>Bioinformatics analysis of the strain L3 and L5.</title>
        <authorList>
            <person name="Li X."/>
        </authorList>
    </citation>
    <scope>NUCLEOTIDE SEQUENCE [LARGE SCALE GENOMIC DNA]</scope>
    <source>
        <strain evidence="1 2">L3</strain>
    </source>
</reference>
<evidence type="ECO:0000313" key="2">
    <source>
        <dbReference type="Proteomes" id="UP000466024"/>
    </source>
</evidence>
<organism evidence="1 2">
    <name type="scientific">Salinicola corii</name>
    <dbReference type="NCBI Taxonomy" id="2606937"/>
    <lineage>
        <taxon>Bacteria</taxon>
        <taxon>Pseudomonadati</taxon>
        <taxon>Pseudomonadota</taxon>
        <taxon>Gammaproteobacteria</taxon>
        <taxon>Oceanospirillales</taxon>
        <taxon>Halomonadaceae</taxon>
        <taxon>Salinicola</taxon>
    </lineage>
</organism>
<proteinExistence type="predicted"/>
<protein>
    <submittedName>
        <fullName evidence="1">Uncharacterized protein</fullName>
    </submittedName>
</protein>
<sequence length="74" mass="7938">MTTTQQPGALMFMRTYSDRIEIECGSCHTKEIGDGPHDLAGFEIARGIAGSLNVGVRCAWCGNVGEVSQMSDDD</sequence>
<dbReference type="Proteomes" id="UP000466024">
    <property type="component" value="Unassembled WGS sequence"/>
</dbReference>
<evidence type="ECO:0000313" key="1">
    <source>
        <dbReference type="EMBL" id="KAA0018347.1"/>
    </source>
</evidence>
<accession>A0A640WEE9</accession>
<dbReference type="AlphaFoldDB" id="A0A640WEE9"/>
<comment type="caution">
    <text evidence="1">The sequence shown here is derived from an EMBL/GenBank/DDBJ whole genome shotgun (WGS) entry which is preliminary data.</text>
</comment>